<keyword evidence="2 5" id="KW-0547">Nucleotide-binding</keyword>
<name>A0A9K3GMT9_9EUKA</name>
<evidence type="ECO:0000256" key="1">
    <source>
        <dbReference type="ARBA" id="ARBA00006914"/>
    </source>
</evidence>
<sequence length="318" mass="35434">RLAVMSREEVVENYKRVVRIHRTKTEELRKLREEHAAVKTRAEQSQHGIEALQSCGQLIGELLYQVDEDKFIVSASSGTRYLVNARETIHPDALQPGSRVALDLATYTIMRVLPRKVDAAVYNMTCEEPGDVSFADVGGLGEELQQVRDVVELPLTFPELFSQVGIKPPSGLLLYGPPGTGKTLIARVLASQINASFVKVVASSIVDKYIGESARVIREMFVYARQHQPCIVFIDEIDAIGGTRFKQGSSADREIQRTLMQLLAELDGFSGLERVKVVMATNRPDILDPALLRPGRLDRKVEIGLPNEQGRFEVMKIH</sequence>
<dbReference type="Pfam" id="PF00004">
    <property type="entry name" value="AAA"/>
    <property type="match status" value="1"/>
</dbReference>
<dbReference type="AlphaFoldDB" id="A0A9K3GMT9"/>
<dbReference type="InterPro" id="IPR003960">
    <property type="entry name" value="ATPase_AAA_CS"/>
</dbReference>
<dbReference type="Gene3D" id="1.10.8.60">
    <property type="match status" value="1"/>
</dbReference>
<keyword evidence="8" id="KW-1185">Reference proteome</keyword>
<evidence type="ECO:0000256" key="2">
    <source>
        <dbReference type="ARBA" id="ARBA00022741"/>
    </source>
</evidence>
<proteinExistence type="inferred from homology"/>
<dbReference type="SUPFAM" id="SSF52540">
    <property type="entry name" value="P-loop containing nucleoside triphosphate hydrolases"/>
    <property type="match status" value="1"/>
</dbReference>
<feature type="domain" description="AAA+ ATPase" evidence="6">
    <location>
        <begin position="168"/>
        <end position="307"/>
    </location>
</feature>
<dbReference type="Pfam" id="PF16450">
    <property type="entry name" value="Prot_ATP_ID_OB_C"/>
    <property type="match status" value="1"/>
</dbReference>
<dbReference type="Proteomes" id="UP000265618">
    <property type="component" value="Unassembled WGS sequence"/>
</dbReference>
<dbReference type="InterPro" id="IPR012340">
    <property type="entry name" value="NA-bd_OB-fold"/>
</dbReference>
<evidence type="ECO:0000313" key="7">
    <source>
        <dbReference type="EMBL" id="GIQ88498.1"/>
    </source>
</evidence>
<comment type="caution">
    <text evidence="7">The sequence shown here is derived from an EMBL/GenBank/DDBJ whole genome shotgun (WGS) entry which is preliminary data.</text>
</comment>
<accession>A0A9K3GMT9</accession>
<dbReference type="InterPro" id="IPR003593">
    <property type="entry name" value="AAA+_ATPase"/>
</dbReference>
<dbReference type="EMBL" id="BDIP01004117">
    <property type="protein sequence ID" value="GIQ88498.1"/>
    <property type="molecule type" value="Genomic_DNA"/>
</dbReference>
<feature type="non-terminal residue" evidence="7">
    <location>
        <position position="318"/>
    </location>
</feature>
<dbReference type="InterPro" id="IPR032501">
    <property type="entry name" value="Prot_ATP_ID_OB_2nd"/>
</dbReference>
<reference evidence="7 8" key="1">
    <citation type="journal article" date="2018" name="PLoS ONE">
        <title>The draft genome of Kipferlia bialata reveals reductive genome evolution in fornicate parasites.</title>
        <authorList>
            <person name="Tanifuji G."/>
            <person name="Takabayashi S."/>
            <person name="Kume K."/>
            <person name="Takagi M."/>
            <person name="Nakayama T."/>
            <person name="Kamikawa R."/>
            <person name="Inagaki Y."/>
            <person name="Hashimoto T."/>
        </authorList>
    </citation>
    <scope>NUCLEOTIDE SEQUENCE [LARGE SCALE GENOMIC DNA]</scope>
    <source>
        <strain evidence="7">NY0173</strain>
    </source>
</reference>
<feature type="non-terminal residue" evidence="7">
    <location>
        <position position="1"/>
    </location>
</feature>
<dbReference type="GO" id="GO:0005524">
    <property type="term" value="F:ATP binding"/>
    <property type="evidence" value="ECO:0007669"/>
    <property type="project" value="UniProtKB-KW"/>
</dbReference>
<dbReference type="GO" id="GO:0000502">
    <property type="term" value="C:proteasome complex"/>
    <property type="evidence" value="ECO:0007669"/>
    <property type="project" value="UniProtKB-KW"/>
</dbReference>
<dbReference type="InterPro" id="IPR027417">
    <property type="entry name" value="P-loop_NTPase"/>
</dbReference>
<evidence type="ECO:0000256" key="4">
    <source>
        <dbReference type="ARBA" id="ARBA00022942"/>
    </source>
</evidence>
<dbReference type="OrthoDB" id="1664597at2759"/>
<dbReference type="InterPro" id="IPR050221">
    <property type="entry name" value="26S_Proteasome_ATPase"/>
</dbReference>
<comment type="similarity">
    <text evidence="1 5">Belongs to the AAA ATPase family.</text>
</comment>
<dbReference type="Gene3D" id="3.40.50.300">
    <property type="entry name" value="P-loop containing nucleotide triphosphate hydrolases"/>
    <property type="match status" value="1"/>
</dbReference>
<organism evidence="7 8">
    <name type="scientific">Kipferlia bialata</name>
    <dbReference type="NCBI Taxonomy" id="797122"/>
    <lineage>
        <taxon>Eukaryota</taxon>
        <taxon>Metamonada</taxon>
        <taxon>Carpediemonas-like organisms</taxon>
        <taxon>Kipferlia</taxon>
    </lineage>
</organism>
<dbReference type="InterPro" id="IPR003959">
    <property type="entry name" value="ATPase_AAA_core"/>
</dbReference>
<evidence type="ECO:0000259" key="6">
    <source>
        <dbReference type="SMART" id="SM00382"/>
    </source>
</evidence>
<evidence type="ECO:0000256" key="5">
    <source>
        <dbReference type="RuleBase" id="RU003651"/>
    </source>
</evidence>
<protein>
    <submittedName>
        <fullName evidence="7">26S proteasome subunit P45</fullName>
    </submittedName>
</protein>
<dbReference type="PROSITE" id="PS00674">
    <property type="entry name" value="AAA"/>
    <property type="match status" value="1"/>
</dbReference>
<evidence type="ECO:0000313" key="8">
    <source>
        <dbReference type="Proteomes" id="UP000265618"/>
    </source>
</evidence>
<gene>
    <name evidence="7" type="ORF">KIPB_010756</name>
</gene>
<dbReference type="Gene3D" id="2.40.50.140">
    <property type="entry name" value="Nucleic acid-binding proteins"/>
    <property type="match status" value="1"/>
</dbReference>
<evidence type="ECO:0000256" key="3">
    <source>
        <dbReference type="ARBA" id="ARBA00022840"/>
    </source>
</evidence>
<dbReference type="SMART" id="SM00382">
    <property type="entry name" value="AAA"/>
    <property type="match status" value="1"/>
</dbReference>
<keyword evidence="3 5" id="KW-0067">ATP-binding</keyword>
<keyword evidence="4 7" id="KW-0647">Proteasome</keyword>
<dbReference type="FunFam" id="3.40.50.300:FF:000034">
    <property type="entry name" value="26S protease regulatory subunit 10B"/>
    <property type="match status" value="1"/>
</dbReference>
<dbReference type="GO" id="GO:0016887">
    <property type="term" value="F:ATP hydrolysis activity"/>
    <property type="evidence" value="ECO:0007669"/>
    <property type="project" value="InterPro"/>
</dbReference>
<dbReference type="PANTHER" id="PTHR23073">
    <property type="entry name" value="26S PROTEASOME REGULATORY SUBUNIT"/>
    <property type="match status" value="1"/>
</dbReference>